<dbReference type="EMBL" id="ML976989">
    <property type="protein sequence ID" value="KAF1957431.1"/>
    <property type="molecule type" value="Genomic_DNA"/>
</dbReference>
<dbReference type="Proteomes" id="UP000800035">
    <property type="component" value="Unassembled WGS sequence"/>
</dbReference>
<gene>
    <name evidence="2" type="ORF">CC80DRAFT_547337</name>
</gene>
<name>A0A6A5TXS4_9PLEO</name>
<reference evidence="2" key="1">
    <citation type="journal article" date="2020" name="Stud. Mycol.">
        <title>101 Dothideomycetes genomes: a test case for predicting lifestyles and emergence of pathogens.</title>
        <authorList>
            <person name="Haridas S."/>
            <person name="Albert R."/>
            <person name="Binder M."/>
            <person name="Bloem J."/>
            <person name="Labutti K."/>
            <person name="Salamov A."/>
            <person name="Andreopoulos B."/>
            <person name="Baker S."/>
            <person name="Barry K."/>
            <person name="Bills G."/>
            <person name="Bluhm B."/>
            <person name="Cannon C."/>
            <person name="Castanera R."/>
            <person name="Culley D."/>
            <person name="Daum C."/>
            <person name="Ezra D."/>
            <person name="Gonzalez J."/>
            <person name="Henrissat B."/>
            <person name="Kuo A."/>
            <person name="Liang C."/>
            <person name="Lipzen A."/>
            <person name="Lutzoni F."/>
            <person name="Magnuson J."/>
            <person name="Mondo S."/>
            <person name="Nolan M."/>
            <person name="Ohm R."/>
            <person name="Pangilinan J."/>
            <person name="Park H.-J."/>
            <person name="Ramirez L."/>
            <person name="Alfaro M."/>
            <person name="Sun H."/>
            <person name="Tritt A."/>
            <person name="Yoshinaga Y."/>
            <person name="Zwiers L.-H."/>
            <person name="Turgeon B."/>
            <person name="Goodwin S."/>
            <person name="Spatafora J."/>
            <person name="Crous P."/>
            <person name="Grigoriev I."/>
        </authorList>
    </citation>
    <scope>NUCLEOTIDE SEQUENCE</scope>
    <source>
        <strain evidence="2">CBS 675.92</strain>
    </source>
</reference>
<evidence type="ECO:0000256" key="1">
    <source>
        <dbReference type="SAM" id="MobiDB-lite"/>
    </source>
</evidence>
<feature type="compositionally biased region" description="Polar residues" evidence="1">
    <location>
        <begin position="33"/>
        <end position="43"/>
    </location>
</feature>
<proteinExistence type="predicted"/>
<dbReference type="OrthoDB" id="4358740at2759"/>
<evidence type="ECO:0000313" key="3">
    <source>
        <dbReference type="Proteomes" id="UP000800035"/>
    </source>
</evidence>
<accession>A0A6A5TXS4</accession>
<keyword evidence="3" id="KW-1185">Reference proteome</keyword>
<organism evidence="2 3">
    <name type="scientific">Byssothecium circinans</name>
    <dbReference type="NCBI Taxonomy" id="147558"/>
    <lineage>
        <taxon>Eukaryota</taxon>
        <taxon>Fungi</taxon>
        <taxon>Dikarya</taxon>
        <taxon>Ascomycota</taxon>
        <taxon>Pezizomycotina</taxon>
        <taxon>Dothideomycetes</taxon>
        <taxon>Pleosporomycetidae</taxon>
        <taxon>Pleosporales</taxon>
        <taxon>Massarineae</taxon>
        <taxon>Massarinaceae</taxon>
        <taxon>Byssothecium</taxon>
    </lineage>
</organism>
<feature type="region of interest" description="Disordered" evidence="1">
    <location>
        <begin position="21"/>
        <end position="45"/>
    </location>
</feature>
<dbReference type="AlphaFoldDB" id="A0A6A5TXS4"/>
<protein>
    <submittedName>
        <fullName evidence="2">Uncharacterized protein</fullName>
    </submittedName>
</protein>
<sequence>MSMFNSLNRLNTYFDMARKSIGAGRKPSKRSRSNSQRSGQEQNGVMYESRFSMPSDLPSWPCDPQVRKEIRRSREWVVVNTIATKTLRPPFPNTPQLVTTLLRIQLRVEKIQLISVPTTVQELLKSRKPTRIAVFVRTKSPLHSHPPDEVVKAACSTLDIPIIGDSHPTLLVIEKWDRLDIFAFDVYHTAYNPSTAHHEASLPVVLVDYGKRYSVVKAAGAQFQKEVNIAVAREHDLNGWDATPPYIVDHTGTRVPTYPNPRSLITLRSKPAVQSEDLHFEDEVSRSAGGVFAT</sequence>
<evidence type="ECO:0000313" key="2">
    <source>
        <dbReference type="EMBL" id="KAF1957431.1"/>
    </source>
</evidence>